<comment type="similarity">
    <text evidence="1 7">Belongs to the MurCDEF family. MurE subfamily.</text>
</comment>
<evidence type="ECO:0000256" key="6">
    <source>
        <dbReference type="ARBA" id="ARBA00023316"/>
    </source>
</evidence>
<organism evidence="12 13">
    <name type="scientific">candidate division TA06 bacterium 34_109</name>
    <dbReference type="NCBI Taxonomy" id="1635277"/>
    <lineage>
        <taxon>Bacteria</taxon>
        <taxon>Bacteria division TA06</taxon>
    </lineage>
</organism>
<feature type="modified residue" description="N6-carboxylysine" evidence="7">
    <location>
        <position position="217"/>
    </location>
</feature>
<feature type="short sequence motif" description="Meso-diaminopimelate recognition motif" evidence="7">
    <location>
        <begin position="405"/>
        <end position="408"/>
    </location>
</feature>
<dbReference type="InterPro" id="IPR004101">
    <property type="entry name" value="Mur_ligase_C"/>
</dbReference>
<feature type="binding site" evidence="7">
    <location>
        <begin position="109"/>
        <end position="115"/>
    </location>
    <ligand>
        <name>ATP</name>
        <dbReference type="ChEBI" id="CHEBI:30616"/>
    </ligand>
</feature>
<evidence type="ECO:0000256" key="2">
    <source>
        <dbReference type="ARBA" id="ARBA00022618"/>
    </source>
</evidence>
<evidence type="ECO:0000259" key="9">
    <source>
        <dbReference type="Pfam" id="PF01225"/>
    </source>
</evidence>
<keyword evidence="7 12" id="KW-0436">Ligase</keyword>
<feature type="binding site" evidence="7">
    <location>
        <position position="185"/>
    </location>
    <ligand>
        <name>UDP-N-acetyl-alpha-D-muramoyl-L-alanyl-D-glutamate</name>
        <dbReference type="ChEBI" id="CHEBI:83900"/>
    </ligand>
</feature>
<dbReference type="NCBIfam" id="TIGR01085">
    <property type="entry name" value="murE"/>
    <property type="match status" value="1"/>
</dbReference>
<keyword evidence="7" id="KW-0460">Magnesium</keyword>
<evidence type="ECO:0000259" key="11">
    <source>
        <dbReference type="Pfam" id="PF08245"/>
    </source>
</evidence>
<comment type="cofactor">
    <cofactor evidence="7">
        <name>Mg(2+)</name>
        <dbReference type="ChEBI" id="CHEBI:18420"/>
    </cofactor>
</comment>
<feature type="domain" description="Mur ligase central" evidence="11">
    <location>
        <begin position="107"/>
        <end position="309"/>
    </location>
</feature>
<protein>
    <recommendedName>
        <fullName evidence="7">UDP-N-acetylmuramoyl-L-alanyl-D-glutamate--2,6-diaminopimelate ligase</fullName>
        <ecNumber evidence="7">6.3.2.13</ecNumber>
    </recommendedName>
    <alternativeName>
        <fullName evidence="7">Meso-A2pm-adding enzyme</fullName>
    </alternativeName>
    <alternativeName>
        <fullName evidence="7">Meso-diaminopimelate-adding enzyme</fullName>
    </alternativeName>
    <alternativeName>
        <fullName evidence="7">UDP-MurNAc-L-Ala-D-Glu:meso-diaminopimelate ligase</fullName>
    </alternativeName>
    <alternativeName>
        <fullName evidence="7">UDP-MurNAc-tripeptide synthetase</fullName>
    </alternativeName>
    <alternativeName>
        <fullName evidence="7">UDP-N-acetylmuramyl-tripeptide synthetase</fullName>
    </alternativeName>
</protein>
<reference evidence="13" key="1">
    <citation type="journal article" date="2015" name="MBio">
        <title>Genome-Resolved Metagenomic Analysis Reveals Roles for Candidate Phyla and Other Microbial Community Members in Biogeochemical Transformations in Oil Reservoirs.</title>
        <authorList>
            <person name="Hu P."/>
            <person name="Tom L."/>
            <person name="Singh A."/>
            <person name="Thomas B.C."/>
            <person name="Baker B.J."/>
            <person name="Piceno Y.M."/>
            <person name="Andersen G.L."/>
            <person name="Banfield J.F."/>
        </authorList>
    </citation>
    <scope>NUCLEOTIDE SEQUENCE [LARGE SCALE GENOMIC DNA]</scope>
</reference>
<feature type="binding site" evidence="7">
    <location>
        <position position="149"/>
    </location>
    <ligand>
        <name>UDP-N-acetyl-alpha-D-muramoyl-L-alanyl-D-glutamate</name>
        <dbReference type="ChEBI" id="CHEBI:83900"/>
    </ligand>
</feature>
<dbReference type="SUPFAM" id="SSF63418">
    <property type="entry name" value="MurE/MurF N-terminal domain"/>
    <property type="match status" value="1"/>
</dbReference>
<dbReference type="PANTHER" id="PTHR23135">
    <property type="entry name" value="MUR LIGASE FAMILY MEMBER"/>
    <property type="match status" value="1"/>
</dbReference>
<feature type="binding site" evidence="7">
    <location>
        <position position="381"/>
    </location>
    <ligand>
        <name>meso-2,6-diaminopimelate</name>
        <dbReference type="ChEBI" id="CHEBI:57791"/>
    </ligand>
</feature>
<dbReference type="PATRIC" id="fig|1635277.3.peg.439"/>
<feature type="domain" description="Mur ligase C-terminal" evidence="10">
    <location>
        <begin position="332"/>
        <end position="457"/>
    </location>
</feature>
<dbReference type="Proteomes" id="UP000053467">
    <property type="component" value="Unassembled WGS sequence"/>
</dbReference>
<dbReference type="InterPro" id="IPR036565">
    <property type="entry name" value="Mur-like_cat_sf"/>
</dbReference>
<proteinExistence type="inferred from homology"/>
<feature type="domain" description="Mur ligase N-terminal catalytic" evidence="9">
    <location>
        <begin position="25"/>
        <end position="91"/>
    </location>
</feature>
<evidence type="ECO:0000256" key="4">
    <source>
        <dbReference type="ARBA" id="ARBA00022984"/>
    </source>
</evidence>
<keyword evidence="7" id="KW-0547">Nucleotide-binding</keyword>
<keyword evidence="3 7" id="KW-0133">Cell shape</keyword>
<comment type="PTM">
    <text evidence="7">Carboxylation is probably crucial for Mg(2+) binding and, consequently, for the gamma-phosphate positioning of ATP.</text>
</comment>
<dbReference type="SUPFAM" id="SSF53623">
    <property type="entry name" value="MurD-like peptide ligases, catalytic domain"/>
    <property type="match status" value="1"/>
</dbReference>
<keyword evidence="2 7" id="KW-0132">Cell division</keyword>
<dbReference type="Pfam" id="PF08245">
    <property type="entry name" value="Mur_ligase_M"/>
    <property type="match status" value="1"/>
</dbReference>
<comment type="function">
    <text evidence="7">Catalyzes the addition of meso-diaminopimelic acid to the nucleotide precursor UDP-N-acetylmuramoyl-L-alanyl-D-glutamate (UMAG) in the biosynthesis of bacterial cell-wall peptidoglycan.</text>
</comment>
<evidence type="ECO:0000256" key="7">
    <source>
        <dbReference type="HAMAP-Rule" id="MF_00208"/>
    </source>
</evidence>
<feature type="binding site" evidence="7">
    <location>
        <begin position="405"/>
        <end position="408"/>
    </location>
    <ligand>
        <name>meso-2,6-diaminopimelate</name>
        <dbReference type="ChEBI" id="CHEBI:57791"/>
    </ligand>
</feature>
<dbReference type="EMBL" id="LGGX01000002">
    <property type="protein sequence ID" value="KUK87912.1"/>
    <property type="molecule type" value="Genomic_DNA"/>
</dbReference>
<evidence type="ECO:0000313" key="13">
    <source>
        <dbReference type="Proteomes" id="UP000053467"/>
    </source>
</evidence>
<gene>
    <name evidence="7" type="primary">murE</name>
    <name evidence="12" type="ORF">XE03_0431</name>
</gene>
<feature type="binding site" evidence="7">
    <location>
        <position position="455"/>
    </location>
    <ligand>
        <name>meso-2,6-diaminopimelate</name>
        <dbReference type="ChEBI" id="CHEBI:57791"/>
    </ligand>
</feature>
<dbReference type="GO" id="GO:0005737">
    <property type="term" value="C:cytoplasm"/>
    <property type="evidence" value="ECO:0007669"/>
    <property type="project" value="UniProtKB-SubCell"/>
</dbReference>
<keyword evidence="4 7" id="KW-0573">Peptidoglycan synthesis</keyword>
<dbReference type="GO" id="GO:0005524">
    <property type="term" value="F:ATP binding"/>
    <property type="evidence" value="ECO:0007669"/>
    <property type="project" value="UniProtKB-UniRule"/>
</dbReference>
<dbReference type="UniPathway" id="UPA00219"/>
<accession>A0A117M721</accession>
<dbReference type="InterPro" id="IPR013221">
    <property type="entry name" value="Mur_ligase_cen"/>
</dbReference>
<dbReference type="GO" id="GO:0000287">
    <property type="term" value="F:magnesium ion binding"/>
    <property type="evidence" value="ECO:0007669"/>
    <property type="project" value="UniProtKB-UniRule"/>
</dbReference>
<evidence type="ECO:0000259" key="10">
    <source>
        <dbReference type="Pfam" id="PF02875"/>
    </source>
</evidence>
<dbReference type="Pfam" id="PF01225">
    <property type="entry name" value="Mur_ligase"/>
    <property type="match status" value="1"/>
</dbReference>
<keyword evidence="7" id="KW-0963">Cytoplasm</keyword>
<evidence type="ECO:0000256" key="1">
    <source>
        <dbReference type="ARBA" id="ARBA00005898"/>
    </source>
</evidence>
<feature type="binding site" evidence="7">
    <location>
        <position position="29"/>
    </location>
    <ligand>
        <name>UDP-N-acetyl-alpha-D-muramoyl-L-alanyl-D-glutamate</name>
        <dbReference type="ChEBI" id="CHEBI:83900"/>
    </ligand>
</feature>
<comment type="pathway">
    <text evidence="7 8">Cell wall biogenesis; peptidoglycan biosynthesis.</text>
</comment>
<dbReference type="GO" id="GO:0009252">
    <property type="term" value="P:peptidoglycan biosynthetic process"/>
    <property type="evidence" value="ECO:0007669"/>
    <property type="project" value="UniProtKB-UniRule"/>
</dbReference>
<dbReference type="EC" id="6.3.2.13" evidence="7"/>
<comment type="caution">
    <text evidence="7">Lacks conserved residue(s) required for the propagation of feature annotation.</text>
</comment>
<dbReference type="Gene3D" id="3.40.1190.10">
    <property type="entry name" value="Mur-like, catalytic domain"/>
    <property type="match status" value="1"/>
</dbReference>
<feature type="binding site" evidence="7">
    <location>
        <position position="459"/>
    </location>
    <ligand>
        <name>meso-2,6-diaminopimelate</name>
        <dbReference type="ChEBI" id="CHEBI:57791"/>
    </ligand>
</feature>
<dbReference type="PANTHER" id="PTHR23135:SF4">
    <property type="entry name" value="UDP-N-ACETYLMURAMOYL-L-ALANYL-D-GLUTAMATE--2,6-DIAMINOPIMELATE LIGASE MURE HOMOLOG, CHLOROPLASTIC"/>
    <property type="match status" value="1"/>
</dbReference>
<name>A0A117M721_UNCT6</name>
<keyword evidence="5 7" id="KW-0131">Cell cycle</keyword>
<dbReference type="AlphaFoldDB" id="A0A117M721"/>
<evidence type="ECO:0000256" key="8">
    <source>
        <dbReference type="RuleBase" id="RU004135"/>
    </source>
</evidence>
<dbReference type="Gene3D" id="3.40.1390.10">
    <property type="entry name" value="MurE/MurF, N-terminal domain"/>
    <property type="match status" value="1"/>
</dbReference>
<evidence type="ECO:0000256" key="5">
    <source>
        <dbReference type="ARBA" id="ARBA00023306"/>
    </source>
</evidence>
<comment type="subcellular location">
    <subcellularLocation>
        <location evidence="7 8">Cytoplasm</location>
    </subcellularLocation>
</comment>
<dbReference type="InterPro" id="IPR036615">
    <property type="entry name" value="Mur_ligase_C_dom_sf"/>
</dbReference>
<dbReference type="NCBIfam" id="NF001126">
    <property type="entry name" value="PRK00139.1-4"/>
    <property type="match status" value="1"/>
</dbReference>
<dbReference type="InterPro" id="IPR035911">
    <property type="entry name" value="MurE/MurF_N"/>
</dbReference>
<dbReference type="GO" id="GO:0008765">
    <property type="term" value="F:UDP-N-acetylmuramoylalanyl-D-glutamate-2,6-diaminopimelate ligase activity"/>
    <property type="evidence" value="ECO:0007669"/>
    <property type="project" value="UniProtKB-UniRule"/>
</dbReference>
<feature type="binding site" evidence="7">
    <location>
        <begin position="150"/>
        <end position="151"/>
    </location>
    <ligand>
        <name>UDP-N-acetyl-alpha-D-muramoyl-L-alanyl-D-glutamate</name>
        <dbReference type="ChEBI" id="CHEBI:83900"/>
    </ligand>
</feature>
<dbReference type="NCBIfam" id="NF001124">
    <property type="entry name" value="PRK00139.1-2"/>
    <property type="match status" value="1"/>
</dbReference>
<dbReference type="InterPro" id="IPR005761">
    <property type="entry name" value="UDP-N-AcMur-Glu-dNH2Pim_ligase"/>
</dbReference>
<comment type="catalytic activity">
    <reaction evidence="7">
        <text>UDP-N-acetyl-alpha-D-muramoyl-L-alanyl-D-glutamate + meso-2,6-diaminopimelate + ATP = UDP-N-acetyl-alpha-D-muramoyl-L-alanyl-gamma-D-glutamyl-meso-2,6-diaminopimelate + ADP + phosphate + H(+)</text>
        <dbReference type="Rhea" id="RHEA:23676"/>
        <dbReference type="ChEBI" id="CHEBI:15378"/>
        <dbReference type="ChEBI" id="CHEBI:30616"/>
        <dbReference type="ChEBI" id="CHEBI:43474"/>
        <dbReference type="ChEBI" id="CHEBI:57791"/>
        <dbReference type="ChEBI" id="CHEBI:83900"/>
        <dbReference type="ChEBI" id="CHEBI:83905"/>
        <dbReference type="ChEBI" id="CHEBI:456216"/>
        <dbReference type="EC" id="6.3.2.13"/>
    </reaction>
</comment>
<evidence type="ECO:0000313" key="12">
    <source>
        <dbReference type="EMBL" id="KUK87912.1"/>
    </source>
</evidence>
<sequence>MELKELLKDLEVKMLNLKNVEVGDITDDSRNVVKGSIFVAIKGNNYDGNIFIKDAIKKGAVAVLTEEKATEKLKIPVIVSKDIQNDIKIIANKLYKNPFKKIKTIGVTGTNGKTTTTYLIKSILDIDYRTGLVGTIKTIINKKEYESVNTTPNTLTLIKLFKKMVDENVDYAVMEVSSHGLKLKRINGIEFQSVIFTNLTQDHLDFHKTMDDYRDSKLLLFSLVKENGSSIINLDDPSSDYFVKASKTKNIFTYGIKNLKARFQIKIEKLTLDGSSFSILDKVENKNYHLETKLIGEPNIYNCASAFLTCFSLDIPFEKIKEGLKKAHPVKGRYEIYYDKRGFKIIVDYAHTPDSLERLIKTVRRLTLGKVITVFGCGGNRDEEKRPIMGKIASHLSDIVILTSDNPRNEDPNRIIDEIIKGITEKNYIVEVNRKNAIKLAFNYAKEKDSIIIAGKGHENYQIIQNKKYHFDDSEIVKSFMK</sequence>
<comment type="caution">
    <text evidence="12">The sequence shown here is derived from an EMBL/GenBank/DDBJ whole genome shotgun (WGS) entry which is preliminary data.</text>
</comment>
<dbReference type="HAMAP" id="MF_00208">
    <property type="entry name" value="MurE"/>
    <property type="match status" value="1"/>
</dbReference>
<dbReference type="GO" id="GO:0008360">
    <property type="term" value="P:regulation of cell shape"/>
    <property type="evidence" value="ECO:0007669"/>
    <property type="project" value="UniProtKB-KW"/>
</dbReference>
<dbReference type="Gene3D" id="3.90.190.20">
    <property type="entry name" value="Mur ligase, C-terminal domain"/>
    <property type="match status" value="1"/>
</dbReference>
<dbReference type="Pfam" id="PF02875">
    <property type="entry name" value="Mur_ligase_C"/>
    <property type="match status" value="1"/>
</dbReference>
<evidence type="ECO:0000256" key="3">
    <source>
        <dbReference type="ARBA" id="ARBA00022960"/>
    </source>
</evidence>
<feature type="binding site" evidence="7">
    <location>
        <position position="177"/>
    </location>
    <ligand>
        <name>UDP-N-acetyl-alpha-D-muramoyl-L-alanyl-D-glutamate</name>
        <dbReference type="ChEBI" id="CHEBI:83900"/>
    </ligand>
</feature>
<dbReference type="GO" id="GO:0071555">
    <property type="term" value="P:cell wall organization"/>
    <property type="evidence" value="ECO:0007669"/>
    <property type="project" value="UniProtKB-KW"/>
</dbReference>
<dbReference type="GO" id="GO:0051301">
    <property type="term" value="P:cell division"/>
    <property type="evidence" value="ECO:0007669"/>
    <property type="project" value="UniProtKB-KW"/>
</dbReference>
<keyword evidence="6 7" id="KW-0961">Cell wall biogenesis/degradation</keyword>
<dbReference type="SUPFAM" id="SSF53244">
    <property type="entry name" value="MurD-like peptide ligases, peptide-binding domain"/>
    <property type="match status" value="1"/>
</dbReference>
<keyword evidence="7" id="KW-0067">ATP-binding</keyword>
<dbReference type="InterPro" id="IPR000713">
    <property type="entry name" value="Mur_ligase_N"/>
</dbReference>